<reference evidence="6" key="1">
    <citation type="submission" date="2003-08" db="EMBL/GenBank/DDBJ databases">
        <authorList>
            <person name="Birren B."/>
            <person name="Nusbaum C."/>
            <person name="Abebe A."/>
            <person name="Abouelleil A."/>
            <person name="Adekoya E."/>
            <person name="Ait-zahra M."/>
            <person name="Allen N."/>
            <person name="Allen T."/>
            <person name="An P."/>
            <person name="Anderson M."/>
            <person name="Anderson S."/>
            <person name="Arachchi H."/>
            <person name="Armbruster J."/>
            <person name="Bachantsang P."/>
            <person name="Baldwin J."/>
            <person name="Barry A."/>
            <person name="Bayul T."/>
            <person name="Blitshsteyn B."/>
            <person name="Bloom T."/>
            <person name="Blye J."/>
            <person name="Boguslavskiy L."/>
            <person name="Borowsky M."/>
            <person name="Boukhgalter B."/>
            <person name="Brunache A."/>
            <person name="Butler J."/>
            <person name="Calixte N."/>
            <person name="Calvo S."/>
            <person name="Camarata J."/>
            <person name="Campo K."/>
            <person name="Chang J."/>
            <person name="Cheshatsang Y."/>
            <person name="Citroen M."/>
            <person name="Collymore A."/>
            <person name="Considine T."/>
            <person name="Cook A."/>
            <person name="Cooke P."/>
            <person name="Corum B."/>
            <person name="Cuomo C."/>
            <person name="David R."/>
            <person name="Dawoe T."/>
            <person name="Degray S."/>
            <person name="Dodge S."/>
            <person name="Dooley K."/>
            <person name="Dorje P."/>
            <person name="Dorjee K."/>
            <person name="Dorris L."/>
            <person name="Duffey N."/>
            <person name="Dupes A."/>
            <person name="Elkins T."/>
            <person name="Engels R."/>
            <person name="Erickson J."/>
            <person name="Farina A."/>
            <person name="Faro S."/>
            <person name="Ferreira P."/>
            <person name="Fischer H."/>
            <person name="Fitzgerald M."/>
            <person name="Foley K."/>
            <person name="Gage D."/>
            <person name="Galagan J."/>
            <person name="Gearin G."/>
            <person name="Gnerre S."/>
            <person name="Gnirke A."/>
            <person name="Goyette A."/>
            <person name="Graham J."/>
            <person name="Grandbois E."/>
            <person name="Gyaltsen K."/>
            <person name="Hafez N."/>
            <person name="Hagopian D."/>
            <person name="Hagos B."/>
            <person name="Hall J."/>
            <person name="Hatcher B."/>
            <person name="Heller A."/>
            <person name="Higgins H."/>
            <person name="Honan T."/>
            <person name="Horn A."/>
            <person name="Houde N."/>
            <person name="Hughes L."/>
            <person name="Hulme W."/>
            <person name="Husby E."/>
            <person name="Iliev I."/>
            <person name="Jaffe D."/>
            <person name="Jones C."/>
            <person name="Kamal M."/>
            <person name="Kamat A."/>
            <person name="Kamvysselis M."/>
            <person name="Karlsson E."/>
            <person name="Kells C."/>
            <person name="Kieu A."/>
            <person name="Kisner P."/>
            <person name="Kodira C."/>
            <person name="Kulbokas E."/>
            <person name="Labutti K."/>
            <person name="Lama D."/>
            <person name="Landers T."/>
            <person name="Leger J."/>
            <person name="Levine S."/>
            <person name="Lewis D."/>
            <person name="Lewis T."/>
            <person name="Lindblad-toh K."/>
            <person name="Liu X."/>
            <person name="Lokyitsang T."/>
            <person name="Lokyitsang Y."/>
            <person name="Lucien O."/>
            <person name="Lui A."/>
            <person name="Ma L.J."/>
            <person name="Mabbitt R."/>
            <person name="Macdonald J."/>
            <person name="Maclean C."/>
            <person name="Major J."/>
            <person name="Manning J."/>
            <person name="Marabella R."/>
            <person name="Maru K."/>
            <person name="Matthews C."/>
            <person name="Mauceli E."/>
            <person name="Mccarthy M."/>
            <person name="Mcdonough S."/>
            <person name="Mcghee T."/>
            <person name="Meldrim J."/>
            <person name="Meneus L."/>
            <person name="Mesirov J."/>
            <person name="Mihalev A."/>
            <person name="Mihova T."/>
            <person name="Mikkelsen T."/>
            <person name="Mlenga V."/>
            <person name="Moru K."/>
            <person name="Mozes J."/>
            <person name="Mulrain L."/>
            <person name="Munson G."/>
            <person name="Naylor J."/>
            <person name="Newes C."/>
            <person name="Nguyen C."/>
            <person name="Nguyen N."/>
            <person name="Nguyen T."/>
            <person name="Nicol R."/>
            <person name="Nielsen C."/>
            <person name="Nizzari M."/>
            <person name="Norbu C."/>
            <person name="Norbu N."/>
            <person name="O'donnell P."/>
            <person name="Okoawo O."/>
            <person name="O'leary S."/>
            <person name="Omotosho B."/>
            <person name="O'neill K."/>
            <person name="Osman S."/>
            <person name="Parker S."/>
            <person name="Perrin D."/>
            <person name="Phunkhang P."/>
            <person name="Piqani B."/>
            <person name="Purcell S."/>
            <person name="Rachupka T."/>
            <person name="Ramasamy U."/>
            <person name="Rameau R."/>
            <person name="Ray V."/>
            <person name="Raymond C."/>
            <person name="Retta R."/>
            <person name="Richardson S."/>
            <person name="Rise C."/>
            <person name="Rodriguez J."/>
            <person name="Rogers J."/>
            <person name="Rogov P."/>
            <person name="Rutman M."/>
            <person name="Schupbach R."/>
            <person name="Seaman C."/>
            <person name="Settipalli S."/>
            <person name="Sharpe T."/>
            <person name="Sheridan J."/>
            <person name="Sherpa N."/>
            <person name="Shi J."/>
            <person name="Smirnov S."/>
            <person name="Smith C."/>
            <person name="Sougnez C."/>
            <person name="Spencer B."/>
            <person name="Stalker J."/>
            <person name="Stange-thomann N."/>
            <person name="Stavropoulos S."/>
            <person name="Stetson K."/>
            <person name="Stone C."/>
            <person name="Stone S."/>
            <person name="Stubbs M."/>
            <person name="Talamas J."/>
            <person name="Tchuinga P."/>
            <person name="Tenzing P."/>
            <person name="Tesfaye S."/>
            <person name="Theodore J."/>
            <person name="Thoulutsang Y."/>
            <person name="Topham K."/>
            <person name="Towey S."/>
            <person name="Tsamla T."/>
            <person name="Tsomo N."/>
            <person name="Vallee D."/>
            <person name="Vassiliev H."/>
            <person name="Venkataraman V."/>
            <person name="Vinson J."/>
            <person name="Vo A."/>
            <person name="Wade C."/>
            <person name="Wang S."/>
            <person name="Wangchuk T."/>
            <person name="Wangdi T."/>
            <person name="Whittaker C."/>
            <person name="Wilkinson J."/>
            <person name="Wu Y."/>
            <person name="Wyman D."/>
            <person name="Yadav S."/>
            <person name="Yang S."/>
            <person name="Yang X."/>
            <person name="Yeager S."/>
            <person name="Yee E."/>
            <person name="Young G."/>
            <person name="Zainoun J."/>
            <person name="Zembeck L."/>
            <person name="Zimmer A."/>
            <person name="Zody M."/>
            <person name="Lander E."/>
        </authorList>
    </citation>
    <scope>NUCLEOTIDE SEQUENCE [LARGE SCALE GENOMIC DNA]</scope>
</reference>
<dbReference type="InterPro" id="IPR000863">
    <property type="entry name" value="Sulfotransferase_dom"/>
</dbReference>
<dbReference type="PANTHER" id="PTHR11783">
    <property type="entry name" value="SULFOTRANSFERASE SULT"/>
    <property type="match status" value="1"/>
</dbReference>
<evidence type="ECO:0000259" key="4">
    <source>
        <dbReference type="Pfam" id="PF00685"/>
    </source>
</evidence>
<dbReference type="Ensembl" id="ENSCSAVT00000008478.1">
    <property type="protein sequence ID" value="ENSCSAVP00000008370.1"/>
    <property type="gene ID" value="ENSCSAVG00000004979.1"/>
</dbReference>
<dbReference type="AlphaFoldDB" id="H2YSR0"/>
<dbReference type="Gene3D" id="3.40.50.300">
    <property type="entry name" value="P-loop containing nucleotide triphosphate hydrolases"/>
    <property type="match status" value="1"/>
</dbReference>
<dbReference type="HOGENOM" id="CLU_027239_6_1_1"/>
<feature type="domain" description="Sulfotransferase" evidence="4">
    <location>
        <begin position="1"/>
        <end position="163"/>
    </location>
</feature>
<dbReference type="Proteomes" id="UP000007875">
    <property type="component" value="Unassembled WGS sequence"/>
</dbReference>
<evidence type="ECO:0000256" key="3">
    <source>
        <dbReference type="RuleBase" id="RU361155"/>
    </source>
</evidence>
<dbReference type="GeneTree" id="ENSGT00940000163815"/>
<dbReference type="Pfam" id="PF00685">
    <property type="entry name" value="Sulfotransfer_1"/>
    <property type="match status" value="1"/>
</dbReference>
<reference evidence="5" key="3">
    <citation type="submission" date="2025-09" db="UniProtKB">
        <authorList>
            <consortium name="Ensembl"/>
        </authorList>
    </citation>
    <scope>IDENTIFICATION</scope>
</reference>
<dbReference type="GO" id="GO:0008146">
    <property type="term" value="F:sulfotransferase activity"/>
    <property type="evidence" value="ECO:0007669"/>
    <property type="project" value="InterPro"/>
</dbReference>
<proteinExistence type="inferred from homology"/>
<sequence>MMRNPKDQLVSWHNMTSKFPVRPSDPEFQKAFPLDWKEFFEAAISGVQYFGNKDGEYYLDHLLTWHEHRNDENVLFVVYEDMKKDPAKQIKRIADFLEVEISKEDILKVAEATSFQTMKKDTNSILKDMNFFRKGQVGDWKNHFTVAQSERIDSMVKEKLAGTNITFTYELSKSLHLNCFTTRVAELQNKI</sequence>
<dbReference type="EC" id="2.8.2.-" evidence="3"/>
<keyword evidence="2 3" id="KW-0808">Transferase</keyword>
<comment type="similarity">
    <text evidence="1 3">Belongs to the sulfotransferase 1 family.</text>
</comment>
<organism evidence="5 6">
    <name type="scientific">Ciona savignyi</name>
    <name type="common">Pacific transparent sea squirt</name>
    <dbReference type="NCBI Taxonomy" id="51511"/>
    <lineage>
        <taxon>Eukaryota</taxon>
        <taxon>Metazoa</taxon>
        <taxon>Chordata</taxon>
        <taxon>Tunicata</taxon>
        <taxon>Ascidiacea</taxon>
        <taxon>Phlebobranchia</taxon>
        <taxon>Cionidae</taxon>
        <taxon>Ciona</taxon>
    </lineage>
</organism>
<name>H2YSR0_CIOSA</name>
<accession>H2YSR0</accession>
<evidence type="ECO:0000256" key="2">
    <source>
        <dbReference type="ARBA" id="ARBA00022679"/>
    </source>
</evidence>
<dbReference type="InterPro" id="IPR027417">
    <property type="entry name" value="P-loop_NTPase"/>
</dbReference>
<evidence type="ECO:0000313" key="5">
    <source>
        <dbReference type="Ensembl" id="ENSCSAVP00000008370.1"/>
    </source>
</evidence>
<evidence type="ECO:0000313" key="6">
    <source>
        <dbReference type="Proteomes" id="UP000007875"/>
    </source>
</evidence>
<evidence type="ECO:0000256" key="1">
    <source>
        <dbReference type="ARBA" id="ARBA00005771"/>
    </source>
</evidence>
<protein>
    <recommendedName>
        <fullName evidence="3">Sulfotransferase</fullName>
        <ecNumber evidence="3">2.8.2.-</ecNumber>
    </recommendedName>
</protein>
<dbReference type="SUPFAM" id="SSF52540">
    <property type="entry name" value="P-loop containing nucleoside triphosphate hydrolases"/>
    <property type="match status" value="1"/>
</dbReference>
<reference evidence="5" key="2">
    <citation type="submission" date="2025-08" db="UniProtKB">
        <authorList>
            <consortium name="Ensembl"/>
        </authorList>
    </citation>
    <scope>IDENTIFICATION</scope>
</reference>
<keyword evidence="6" id="KW-1185">Reference proteome</keyword>